<dbReference type="Pfam" id="PF00078">
    <property type="entry name" value="RVT_1"/>
    <property type="match status" value="1"/>
</dbReference>
<dbReference type="GO" id="GO:0003677">
    <property type="term" value="F:DNA binding"/>
    <property type="evidence" value="ECO:0007669"/>
    <property type="project" value="UniProtKB-KW"/>
</dbReference>
<dbReference type="EC" id="2.7.7.49" evidence="4"/>
<sequence>MAAAVPQAQQHHAPAAANNPPAPHADDAMDEDNSDSSSSSNNDAEVELLREQILQLQEHLATMQQEMATATNLMGQQAAQNANLQAQAQAVANGREPGTLLKPPAPEMFDGTQAKLQGFVTQLRVHFNYFPVTLNTDERRVTYAHSRLKGSALDWFEPVMREYLSGHGSQRTMSIMTNFDYFVEVLHQTFGIQDEKRKAEHEINLLTQTGSASVFSTKYLQLLAKTGWDHEHAMSHYFDRLKKEVQEELYKEDRPASIHDYITMAIRIDDRQYQWRTRKQRTNYHANTGKPRQQRTAVSGTHAGPMELGAVEKRKCYNCNEIGHISPQCPKPKKQKNWKPAKEGKKQLGATGKTETKTLGIVRKTAQETNPTTTVVPVFSRTPTAAFTKILEPGQHWDQSVSRERQQQISQIFRDLKRRYEQGEDILELGPLTRYEYVFCYANSLIPKTSEERERYVLARDEIEAEHNELHAYHQKKMQEQNPDTDSGLVVYGKTPSMLSDTEATDALEGQTKNDFFPCPNGRIPIKLEDVQTIRFTYRRYGMGPYAIFEEDLEEYPIECTYGELPVEMCREPWCKVHKDEKLELWHDQKCAEDQATHACNGQIERCNDWRCRNHKHTKQEALELAIHGDDDMNAAKLHLQQHQHWEEELRRIREEGAPSPTSDGDSSDSEELGITSTDEKEWGAAYEEPTAPTQTNEVEEWTKKFRQYLPKGVTQPNTLEELLSYVPINANWHKQLKERVNQAKNDLNRQRTLGAIEAGSSIHILTEIEIEGNRLTAFVDCGAQENYISPAVINRLRLPWRKKKETYAVANVEGSKFEYNNGIVDSETDHLTTKIQGKKFDVTYDLVPLGGHDVILGLPWLRDANPLIDWYTGHMEWRYPPKYLNQDQRKSKFRQTPEKHIRFSTPEGTTIKNSNDSQRQVDAVVTALTAPQPGTTRNLSRQELRRTTRILGRIQKQERPSDTYLAPIDWGRLTRERQQEYEVKYSRWQKKTEKPPLKPFNIGIQEWSRTNNQQKAQWNKESDAWHKYARARHLEEEERLKNIPEEYRIYDKLFKETLETGLPEHSQWDHEISIIEEGEPAFHKLYNLTEPQLQTLREYIDDMLAKGYIRLSTSSAGYPVMFVPKKNGKLRLVVDYRQLNKITRKDRTPLPLITELRDRLWGKQWFTALDLKGAYNLIRIKEGDEWKTAFRTKFGLYEYLVMPFGLTNAPATFQRMINQVLREYLDIFVVVYLDDILIFSDDLETHKEHVHKVLKKLEDAKLLVEPEKSHFHVQEVNFLGHTIRPNEIRMEQGKIAAVKDWETPKTVKEVQAFLGFANYYRRFIKDYGKIAAPLHDITKKGIEFQWDNKQQEAFNKIKNRILSEPVLRMFDPTREVELETDASDYAIGAQLGQRDDKGVLHPVAFFSKKLHGAELNYPIYDKEFMAIMRAFEEFEHYCLGTIHKVKVYTDHKNIQYFATTQQLNGRQIRYAEYLSQFDYEIIHRKGSENGRADALSRKPEYEQTVPKTNGQLLTMNNKGHLVQKALGATLKETAHIKVQIDTIPSLEKLQQEARMALIKEIHEHPLSGHQGVKKTLDRIKRHHDYPGLRKEVQTVVSECDTCARIKSARHRPYGELKPVSVPERPWQSISFDHIVKLPKSKEPMTGVEYDSILVVIDRLTKYGHFIPYKEASSAEDLAYQFLRHVVSHHGLPDEIISDRGTTFASKFWQSLMAQMGTKHKLSTAYHPQSNGQTERLNQTLEQYLRAYINYEQDNWVQLLPTAQIAYNSSVQESTQLSPMYANYGYEPEFQNRPEIDGPDAPAAILTKETLHSLHAEMKTELEFLQKRMKKYYDKTRLKGPILKEGDKVYLLRKNITTTRPSDKLDYKKLGPFKILKKKSDTNYELSLPDTMHIHPIFHISLLEKPENAPDQDHPIEVYEEEYEPEKILKKEVRNGQTFYLVKWKGYTDQDNTWEPARHLKNCQKLVQQYHQAQKRPSQRTKKETTPHPLEETPDQSRSPRKRARMKE</sequence>
<keyword evidence="21" id="KW-0539">Nucleus</keyword>
<keyword evidence="12" id="KW-0378">Hydrolase</keyword>
<dbReference type="CDD" id="cd09274">
    <property type="entry name" value="RNase_HI_RT_Ty3"/>
    <property type="match status" value="1"/>
</dbReference>
<keyword evidence="19" id="KW-0496">Mitochondrion</keyword>
<keyword evidence="9" id="KW-0479">Metal-binding</keyword>
<keyword evidence="7" id="KW-0548">Nucleotidyltransferase</keyword>
<proteinExistence type="predicted"/>
<dbReference type="Proteomes" id="UP000616885">
    <property type="component" value="Unassembled WGS sequence"/>
</dbReference>
<evidence type="ECO:0000256" key="1">
    <source>
        <dbReference type="ARBA" id="ARBA00004123"/>
    </source>
</evidence>
<dbReference type="CDD" id="cd01647">
    <property type="entry name" value="RT_LTR"/>
    <property type="match status" value="1"/>
</dbReference>
<feature type="compositionally biased region" description="Basic and acidic residues" evidence="24">
    <location>
        <begin position="1981"/>
        <end position="1991"/>
    </location>
</feature>
<dbReference type="InterPro" id="IPR043128">
    <property type="entry name" value="Rev_trsase/Diguanyl_cyclase"/>
</dbReference>
<evidence type="ECO:0000256" key="23">
    <source>
        <dbReference type="SAM" id="Coils"/>
    </source>
</evidence>
<gene>
    <name evidence="29" type="ORF">IM811_005597</name>
</gene>
<feature type="region of interest" description="Disordered" evidence="24">
    <location>
        <begin position="1968"/>
        <end position="2008"/>
    </location>
</feature>
<dbReference type="Pfam" id="PF19259">
    <property type="entry name" value="Ty3_capsid"/>
    <property type="match status" value="1"/>
</dbReference>
<dbReference type="Pfam" id="PF00098">
    <property type="entry name" value="zf-CCHC"/>
    <property type="match status" value="1"/>
</dbReference>
<name>A0A8H7K567_BIOOC</name>
<dbReference type="InterPro" id="IPR041588">
    <property type="entry name" value="Integrase_H2C2"/>
</dbReference>
<feature type="compositionally biased region" description="Basic residues" evidence="24">
    <location>
        <begin position="1999"/>
        <end position="2008"/>
    </location>
</feature>
<dbReference type="InterPro" id="IPR023780">
    <property type="entry name" value="Chromo_domain"/>
</dbReference>
<evidence type="ECO:0000256" key="17">
    <source>
        <dbReference type="ARBA" id="ARBA00022932"/>
    </source>
</evidence>
<dbReference type="InterPro" id="IPR043502">
    <property type="entry name" value="DNA/RNA_pol_sf"/>
</dbReference>
<dbReference type="InterPro" id="IPR056924">
    <property type="entry name" value="SH3_Tf2-1"/>
</dbReference>
<dbReference type="FunFam" id="3.30.70.270:FF:000063">
    <property type="entry name" value="Zinc knuckle domaincontaining protein"/>
    <property type="match status" value="1"/>
</dbReference>
<dbReference type="GO" id="GO:0003887">
    <property type="term" value="F:DNA-directed DNA polymerase activity"/>
    <property type="evidence" value="ECO:0007669"/>
    <property type="project" value="UniProtKB-KW"/>
</dbReference>
<dbReference type="GO" id="GO:0003964">
    <property type="term" value="F:RNA-directed DNA polymerase activity"/>
    <property type="evidence" value="ECO:0007669"/>
    <property type="project" value="UniProtKB-KW"/>
</dbReference>
<dbReference type="SUPFAM" id="SSF50630">
    <property type="entry name" value="Acid proteases"/>
    <property type="match status" value="1"/>
</dbReference>
<evidence type="ECO:0000256" key="19">
    <source>
        <dbReference type="ARBA" id="ARBA00023128"/>
    </source>
</evidence>
<dbReference type="GO" id="GO:0005634">
    <property type="term" value="C:nucleus"/>
    <property type="evidence" value="ECO:0007669"/>
    <property type="project" value="UniProtKB-SubCell"/>
</dbReference>
<dbReference type="Gene3D" id="1.10.340.70">
    <property type="match status" value="1"/>
</dbReference>
<dbReference type="Pfam" id="PF24626">
    <property type="entry name" value="SH3_Tf2-1"/>
    <property type="match status" value="1"/>
</dbReference>
<dbReference type="CDD" id="cd00024">
    <property type="entry name" value="CD_CSD"/>
    <property type="match status" value="1"/>
</dbReference>
<keyword evidence="6" id="KW-0808">Transferase</keyword>
<evidence type="ECO:0000256" key="5">
    <source>
        <dbReference type="ARBA" id="ARBA00022670"/>
    </source>
</evidence>
<evidence type="ECO:0000256" key="15">
    <source>
        <dbReference type="ARBA" id="ARBA00022908"/>
    </source>
</evidence>
<comment type="subunit">
    <text evidence="3">Component of the NuA4 histone acetyltransferase complex.</text>
</comment>
<accession>A0A8H7K567</accession>
<dbReference type="Pfam" id="PF17917">
    <property type="entry name" value="RT_RNaseH"/>
    <property type="match status" value="1"/>
</dbReference>
<evidence type="ECO:0000256" key="4">
    <source>
        <dbReference type="ARBA" id="ARBA00012493"/>
    </source>
</evidence>
<dbReference type="PROSITE" id="PS50013">
    <property type="entry name" value="CHROMO_2"/>
    <property type="match status" value="1"/>
</dbReference>
<dbReference type="InterPro" id="IPR050951">
    <property type="entry name" value="Retrovirus_Pol_polyprotein"/>
</dbReference>
<dbReference type="InterPro" id="IPR001584">
    <property type="entry name" value="Integrase_cat-core"/>
</dbReference>
<dbReference type="GO" id="GO:0006338">
    <property type="term" value="P:chromatin remodeling"/>
    <property type="evidence" value="ECO:0007669"/>
    <property type="project" value="UniProtKB-ARBA"/>
</dbReference>
<dbReference type="GO" id="GO:0005739">
    <property type="term" value="C:mitochondrion"/>
    <property type="evidence" value="ECO:0007669"/>
    <property type="project" value="UniProtKB-SubCell"/>
</dbReference>
<dbReference type="PROSITE" id="PS50158">
    <property type="entry name" value="ZF_CCHC"/>
    <property type="match status" value="1"/>
</dbReference>
<evidence type="ECO:0000313" key="30">
    <source>
        <dbReference type="Proteomes" id="UP000616885"/>
    </source>
</evidence>
<dbReference type="SUPFAM" id="SSF56672">
    <property type="entry name" value="DNA/RNA polymerases"/>
    <property type="match status" value="1"/>
</dbReference>
<evidence type="ECO:0000256" key="10">
    <source>
        <dbReference type="ARBA" id="ARBA00022750"/>
    </source>
</evidence>
<feature type="region of interest" description="Disordered" evidence="24">
    <location>
        <begin position="656"/>
        <end position="698"/>
    </location>
</feature>
<evidence type="ECO:0000256" key="14">
    <source>
        <dbReference type="ARBA" id="ARBA00022884"/>
    </source>
</evidence>
<keyword evidence="20" id="KW-0233">DNA recombination</keyword>
<dbReference type="InterPro" id="IPR000953">
    <property type="entry name" value="Chromo/chromo_shadow_dom"/>
</dbReference>
<keyword evidence="22" id="KW-0863">Zinc-finger</keyword>
<dbReference type="Pfam" id="PF00385">
    <property type="entry name" value="Chromo"/>
    <property type="match status" value="1"/>
</dbReference>
<keyword evidence="17" id="KW-0239">DNA-directed DNA polymerase</keyword>
<feature type="region of interest" description="Disordered" evidence="24">
    <location>
        <begin position="1"/>
        <end position="45"/>
    </location>
</feature>
<evidence type="ECO:0000256" key="12">
    <source>
        <dbReference type="ARBA" id="ARBA00022801"/>
    </source>
</evidence>
<keyword evidence="5" id="KW-0645">Protease</keyword>
<dbReference type="InterPro" id="IPR036875">
    <property type="entry name" value="Znf_CCHC_sf"/>
</dbReference>
<feature type="coiled-coil region" evidence="23">
    <location>
        <begin position="1808"/>
        <end position="1835"/>
    </location>
</feature>
<reference evidence="29" key="1">
    <citation type="submission" date="2020-10" db="EMBL/GenBank/DDBJ databases">
        <title>High-Quality Genome Resource of Clonostachys rosea strain S41 by Oxford Nanopore Long-Read Sequencing.</title>
        <authorList>
            <person name="Wang H."/>
        </authorList>
    </citation>
    <scope>NUCLEOTIDE SEQUENCE</scope>
    <source>
        <strain evidence="29">S41</strain>
    </source>
</reference>
<dbReference type="GO" id="GO:0015074">
    <property type="term" value="P:DNA integration"/>
    <property type="evidence" value="ECO:0007669"/>
    <property type="project" value="UniProtKB-KW"/>
</dbReference>
<dbReference type="Gene3D" id="4.10.60.10">
    <property type="entry name" value="Zinc finger, CCHC-type"/>
    <property type="match status" value="1"/>
</dbReference>
<evidence type="ECO:0000256" key="18">
    <source>
        <dbReference type="ARBA" id="ARBA00023125"/>
    </source>
</evidence>
<dbReference type="InterPro" id="IPR000477">
    <property type="entry name" value="RT_dom"/>
</dbReference>
<evidence type="ECO:0000256" key="6">
    <source>
        <dbReference type="ARBA" id="ARBA00022679"/>
    </source>
</evidence>
<dbReference type="InterPro" id="IPR023779">
    <property type="entry name" value="Chromodomain_CS"/>
</dbReference>
<evidence type="ECO:0000256" key="16">
    <source>
        <dbReference type="ARBA" id="ARBA00022918"/>
    </source>
</evidence>
<dbReference type="EMBL" id="JADCTT010000015">
    <property type="protein sequence ID" value="KAF9744017.1"/>
    <property type="molecule type" value="Genomic_DNA"/>
</dbReference>
<keyword evidence="14" id="KW-0694">RNA-binding</keyword>
<dbReference type="SUPFAM" id="SSF57756">
    <property type="entry name" value="Retrovirus zinc finger-like domains"/>
    <property type="match status" value="1"/>
</dbReference>
<evidence type="ECO:0000256" key="9">
    <source>
        <dbReference type="ARBA" id="ARBA00022723"/>
    </source>
</evidence>
<dbReference type="PROSITE" id="PS50878">
    <property type="entry name" value="RT_POL"/>
    <property type="match status" value="1"/>
</dbReference>
<keyword evidence="13" id="KW-0460">Magnesium</keyword>
<feature type="domain" description="Chromo" evidence="25">
    <location>
        <begin position="1923"/>
        <end position="1982"/>
    </location>
</feature>
<dbReference type="GO" id="GO:0004190">
    <property type="term" value="F:aspartic-type endopeptidase activity"/>
    <property type="evidence" value="ECO:0007669"/>
    <property type="project" value="UniProtKB-KW"/>
</dbReference>
<dbReference type="Gene3D" id="3.30.70.270">
    <property type="match status" value="2"/>
</dbReference>
<feature type="domain" description="Integrase catalytic" evidence="28">
    <location>
        <begin position="1622"/>
        <end position="1787"/>
    </location>
</feature>
<feature type="compositionally biased region" description="Low complexity" evidence="24">
    <location>
        <begin position="1"/>
        <end position="19"/>
    </location>
</feature>
<evidence type="ECO:0000256" key="2">
    <source>
        <dbReference type="ARBA" id="ARBA00004173"/>
    </source>
</evidence>
<evidence type="ECO:0000256" key="7">
    <source>
        <dbReference type="ARBA" id="ARBA00022695"/>
    </source>
</evidence>
<dbReference type="Pfam" id="PF13975">
    <property type="entry name" value="gag-asp_proteas"/>
    <property type="match status" value="1"/>
</dbReference>
<feature type="domain" description="Reverse transcriptase" evidence="27">
    <location>
        <begin position="1105"/>
        <end position="1284"/>
    </location>
</feature>
<dbReference type="SUPFAM" id="SSF53098">
    <property type="entry name" value="Ribonuclease H-like"/>
    <property type="match status" value="1"/>
</dbReference>
<dbReference type="GO" id="GO:0006508">
    <property type="term" value="P:proteolysis"/>
    <property type="evidence" value="ECO:0007669"/>
    <property type="project" value="UniProtKB-KW"/>
</dbReference>
<evidence type="ECO:0000256" key="11">
    <source>
        <dbReference type="ARBA" id="ARBA00022759"/>
    </source>
</evidence>
<evidence type="ECO:0000256" key="22">
    <source>
        <dbReference type="PROSITE-ProRule" id="PRU00047"/>
    </source>
</evidence>
<evidence type="ECO:0000256" key="24">
    <source>
        <dbReference type="SAM" id="MobiDB-lite"/>
    </source>
</evidence>
<keyword evidence="15" id="KW-0229">DNA integration</keyword>
<dbReference type="InterPro" id="IPR041373">
    <property type="entry name" value="RT_RNaseH"/>
</dbReference>
<dbReference type="InterPro" id="IPR036397">
    <property type="entry name" value="RNaseH_sf"/>
</dbReference>
<dbReference type="Gene3D" id="3.30.420.10">
    <property type="entry name" value="Ribonuclease H-like superfamily/Ribonuclease H"/>
    <property type="match status" value="1"/>
</dbReference>
<dbReference type="Gene3D" id="2.40.70.10">
    <property type="entry name" value="Acid Proteases"/>
    <property type="match status" value="1"/>
</dbReference>
<evidence type="ECO:0000259" key="25">
    <source>
        <dbReference type="PROSITE" id="PS50013"/>
    </source>
</evidence>
<evidence type="ECO:0000256" key="13">
    <source>
        <dbReference type="ARBA" id="ARBA00022842"/>
    </source>
</evidence>
<dbReference type="GO" id="GO:0004519">
    <property type="term" value="F:endonuclease activity"/>
    <property type="evidence" value="ECO:0007669"/>
    <property type="project" value="UniProtKB-KW"/>
</dbReference>
<dbReference type="InterPro" id="IPR012337">
    <property type="entry name" value="RNaseH-like_sf"/>
</dbReference>
<keyword evidence="10" id="KW-0064">Aspartyl protease</keyword>
<evidence type="ECO:0000256" key="20">
    <source>
        <dbReference type="ARBA" id="ARBA00023172"/>
    </source>
</evidence>
<dbReference type="PROSITE" id="PS50994">
    <property type="entry name" value="INTEGRASE"/>
    <property type="match status" value="1"/>
</dbReference>
<keyword evidence="8" id="KW-0540">Nuclease</keyword>
<organism evidence="29 30">
    <name type="scientific">Bionectria ochroleuca</name>
    <name type="common">Gliocladium roseum</name>
    <dbReference type="NCBI Taxonomy" id="29856"/>
    <lineage>
        <taxon>Eukaryota</taxon>
        <taxon>Fungi</taxon>
        <taxon>Dikarya</taxon>
        <taxon>Ascomycota</taxon>
        <taxon>Pezizomycotina</taxon>
        <taxon>Sordariomycetes</taxon>
        <taxon>Hypocreomycetidae</taxon>
        <taxon>Hypocreales</taxon>
        <taxon>Bionectriaceae</taxon>
        <taxon>Clonostachys</taxon>
    </lineage>
</organism>
<dbReference type="FunFam" id="3.30.420.10:FF:000032">
    <property type="entry name" value="Retrovirus-related Pol polyprotein from transposon 297-like Protein"/>
    <property type="match status" value="1"/>
</dbReference>
<dbReference type="InterPro" id="IPR001878">
    <property type="entry name" value="Znf_CCHC"/>
</dbReference>
<dbReference type="SMART" id="SM00343">
    <property type="entry name" value="ZnF_C2HC"/>
    <property type="match status" value="1"/>
</dbReference>
<dbReference type="InterPro" id="IPR045358">
    <property type="entry name" value="Ty3_capsid"/>
</dbReference>
<feature type="domain" description="CCHC-type" evidence="26">
    <location>
        <begin position="314"/>
        <end position="331"/>
    </location>
</feature>
<dbReference type="SUPFAM" id="SSF54160">
    <property type="entry name" value="Chromo domain-like"/>
    <property type="match status" value="1"/>
</dbReference>
<dbReference type="InterPro" id="IPR016197">
    <property type="entry name" value="Chromo-like_dom_sf"/>
</dbReference>
<keyword evidence="16" id="KW-0695">RNA-directed DNA polymerase</keyword>
<dbReference type="InterPro" id="IPR021109">
    <property type="entry name" value="Peptidase_aspartic_dom_sf"/>
</dbReference>
<dbReference type="PROSITE" id="PS00598">
    <property type="entry name" value="CHROMO_1"/>
    <property type="match status" value="1"/>
</dbReference>
<feature type="coiled-coil region" evidence="23">
    <location>
        <begin position="46"/>
        <end position="73"/>
    </location>
</feature>
<protein>
    <recommendedName>
        <fullName evidence="4">RNA-directed DNA polymerase</fullName>
        <ecNumber evidence="4">2.7.7.49</ecNumber>
    </recommendedName>
</protein>
<keyword evidence="18" id="KW-0238">DNA-binding</keyword>
<evidence type="ECO:0000256" key="8">
    <source>
        <dbReference type="ARBA" id="ARBA00022722"/>
    </source>
</evidence>
<dbReference type="PANTHER" id="PTHR37984:SF5">
    <property type="entry name" value="PROTEIN NYNRIN-LIKE"/>
    <property type="match status" value="1"/>
</dbReference>
<keyword evidence="22" id="KW-0862">Zinc</keyword>
<dbReference type="SMART" id="SM00298">
    <property type="entry name" value="CHROMO"/>
    <property type="match status" value="1"/>
</dbReference>
<comment type="subcellular location">
    <subcellularLocation>
        <location evidence="2">Mitochondrion</location>
    </subcellularLocation>
    <subcellularLocation>
        <location evidence="1">Nucleus</location>
    </subcellularLocation>
</comment>
<dbReference type="PANTHER" id="PTHR37984">
    <property type="entry name" value="PROTEIN CBG26694"/>
    <property type="match status" value="1"/>
</dbReference>
<dbReference type="Gene3D" id="2.40.50.40">
    <property type="match status" value="1"/>
</dbReference>
<dbReference type="GO" id="GO:0003723">
    <property type="term" value="F:RNA binding"/>
    <property type="evidence" value="ECO:0007669"/>
    <property type="project" value="UniProtKB-KW"/>
</dbReference>
<evidence type="ECO:0000259" key="28">
    <source>
        <dbReference type="PROSITE" id="PS50994"/>
    </source>
</evidence>
<comment type="caution">
    <text evidence="29">The sequence shown here is derived from an EMBL/GenBank/DDBJ whole genome shotgun (WGS) entry which is preliminary data.</text>
</comment>
<keyword evidence="23" id="KW-0175">Coiled coil</keyword>
<dbReference type="GO" id="GO:0006310">
    <property type="term" value="P:DNA recombination"/>
    <property type="evidence" value="ECO:0007669"/>
    <property type="project" value="UniProtKB-KW"/>
</dbReference>
<dbReference type="Pfam" id="PF17921">
    <property type="entry name" value="Integrase_H2C2"/>
    <property type="match status" value="1"/>
</dbReference>
<evidence type="ECO:0000256" key="21">
    <source>
        <dbReference type="ARBA" id="ARBA00023242"/>
    </source>
</evidence>
<evidence type="ECO:0000313" key="29">
    <source>
        <dbReference type="EMBL" id="KAF9744017.1"/>
    </source>
</evidence>
<evidence type="ECO:0000259" key="27">
    <source>
        <dbReference type="PROSITE" id="PS50878"/>
    </source>
</evidence>
<dbReference type="GO" id="GO:0008270">
    <property type="term" value="F:zinc ion binding"/>
    <property type="evidence" value="ECO:0007669"/>
    <property type="project" value="UniProtKB-KW"/>
</dbReference>
<evidence type="ECO:0000256" key="3">
    <source>
        <dbReference type="ARBA" id="ARBA00011353"/>
    </source>
</evidence>
<dbReference type="CDD" id="cd00303">
    <property type="entry name" value="retropepsin_like"/>
    <property type="match status" value="1"/>
</dbReference>
<dbReference type="Gene3D" id="3.10.10.10">
    <property type="entry name" value="HIV Type 1 Reverse Transcriptase, subunit A, domain 1"/>
    <property type="match status" value="1"/>
</dbReference>
<evidence type="ECO:0000259" key="26">
    <source>
        <dbReference type="PROSITE" id="PS50158"/>
    </source>
</evidence>
<keyword evidence="11" id="KW-0255">Endonuclease</keyword>